<dbReference type="Pfam" id="PF04055">
    <property type="entry name" value="Radical_SAM"/>
    <property type="match status" value="1"/>
</dbReference>
<evidence type="ECO:0000256" key="9">
    <source>
        <dbReference type="SAM" id="MobiDB-lite"/>
    </source>
</evidence>
<dbReference type="InterPro" id="IPR005839">
    <property type="entry name" value="Methylthiotransferase"/>
</dbReference>
<dbReference type="InterPro" id="IPR058240">
    <property type="entry name" value="rSAM_sf"/>
</dbReference>
<dbReference type="PROSITE" id="PS51449">
    <property type="entry name" value="MTTASE_N"/>
    <property type="match status" value="1"/>
</dbReference>
<keyword evidence="2" id="KW-0004">4Fe-4S</keyword>
<dbReference type="InterPro" id="IPR023404">
    <property type="entry name" value="rSAM_horseshoe"/>
</dbReference>
<proteinExistence type="predicted"/>
<evidence type="ECO:0000256" key="5">
    <source>
        <dbReference type="ARBA" id="ARBA00022694"/>
    </source>
</evidence>
<accession>A0ABP0PDC5</accession>
<evidence type="ECO:0000313" key="13">
    <source>
        <dbReference type="Proteomes" id="UP001642484"/>
    </source>
</evidence>
<dbReference type="InterPro" id="IPR020612">
    <property type="entry name" value="Methylthiotransferase_CS"/>
</dbReference>
<dbReference type="InterPro" id="IPR038135">
    <property type="entry name" value="Methylthiotransferase_N_sf"/>
</dbReference>
<keyword evidence="13" id="KW-1185">Reference proteome</keyword>
<keyword evidence="4" id="KW-0949">S-adenosyl-L-methionine</keyword>
<protein>
    <recommendedName>
        <fullName evidence="14">tRNA-t(6)A37 methylthiotransferase</fullName>
    </recommendedName>
</protein>
<feature type="region of interest" description="Disordered" evidence="9">
    <location>
        <begin position="1"/>
        <end position="27"/>
    </location>
</feature>
<evidence type="ECO:0000313" key="12">
    <source>
        <dbReference type="EMBL" id="CAK9072710.1"/>
    </source>
</evidence>
<keyword evidence="8" id="KW-0411">Iron-sulfur</keyword>
<dbReference type="SFLD" id="SFLDS00029">
    <property type="entry name" value="Radical_SAM"/>
    <property type="match status" value="1"/>
</dbReference>
<keyword evidence="3" id="KW-0808">Transferase</keyword>
<gene>
    <name evidence="12" type="ORF">CCMP2556_LOCUS35777</name>
</gene>
<dbReference type="InterPro" id="IPR006466">
    <property type="entry name" value="MiaB-like_arc_euk"/>
</dbReference>
<dbReference type="SFLD" id="SFLDG01082">
    <property type="entry name" value="B12-binding_domain_containing"/>
    <property type="match status" value="1"/>
</dbReference>
<dbReference type="PANTHER" id="PTHR11918">
    <property type="entry name" value="RADICAL SAM PROTEINS"/>
    <property type="match status" value="1"/>
</dbReference>
<dbReference type="SUPFAM" id="SSF102114">
    <property type="entry name" value="Radical SAM enzymes"/>
    <property type="match status" value="1"/>
</dbReference>
<dbReference type="Gene3D" id="3.40.50.12160">
    <property type="entry name" value="Methylthiotransferase, N-terminal domain"/>
    <property type="match status" value="1"/>
</dbReference>
<feature type="domain" description="Radical SAM core" evidence="11">
    <location>
        <begin position="297"/>
        <end position="536"/>
    </location>
</feature>
<dbReference type="EMBL" id="CAXAMN010022795">
    <property type="protein sequence ID" value="CAK9072710.1"/>
    <property type="molecule type" value="Genomic_DNA"/>
</dbReference>
<feature type="compositionally biased region" description="Basic residues" evidence="9">
    <location>
        <begin position="1"/>
        <end position="12"/>
    </location>
</feature>
<dbReference type="NCBIfam" id="TIGR00089">
    <property type="entry name" value="MiaB/RimO family radical SAM methylthiotransferase"/>
    <property type="match status" value="1"/>
</dbReference>
<dbReference type="PROSITE" id="PS01278">
    <property type="entry name" value="MTTASE_RADICAL"/>
    <property type="match status" value="1"/>
</dbReference>
<sequence length="954" mass="105021">MLSRCTRAHPRASTRLTLPPRLGSRKPGVNHQLHSFHCFRHTACPAAARNACPALCGAAAYGAARHRRGAARRSVDRREGGEVVSHHALLGLPEGIADVSEIERAYAAARKMAEELPSESLVKELHEAYQAVLSEATAVAPASASAAPRGQLAAEANVVPGSQKVFLQTFGCQHNQSDGEYMLGQLQDYGYTVVQDVEACDVCVVNSCTVKTPSESRGLHLVNKASQLQKAVVLAGCVPSADQSLPKRLPHVSMLEVSQLDRIVEVVEEASKGRVVTLLEKKKSGATLPSLSLPKVRQDRLTEIITINAGCLNFCTYCKTRQARGGVKSYALEDLVQRAREAVAEGVCHIELASEDMGAYGYDRKTNIGELLLRLSDALLDLQASSGAGYEVMLRTGMTNPPYIMQHLESVVEALQRPNVYGFMHVPVQSGSDAVLKAMKRKYTVSEFMHLVERLREGVPDIYLLTDIICGYPTETEEDWQRTLDLVKRCQFHGVYSSRFFARAGTPAARLKQLPHAVTKRRYQELSALEALKVDRFAPLLHRRERVWFAGSDEARQQTLGRTKNFAKVVVPRDDALLGRSAMVEITKTSVQHVVSNNFAGLGPGKGPPVLRYGETCSREGQNVDVVLQHVGHYHPQIVGLNGLNGSYAAAPIGVALDSSLKLHLSLVNAEDSPVPFEELYLTIFDVEEPYVGITADAVEVDDFKAVIWPDGSRVWARNLPKDWMPPQGPAPTYAFSTKQEISMTLHGSRRPGNAVSGPWQGHTFFLALHSPEAHAPLQKQRLPKVPHPRPIPRRPIPMGFQLALSKQNLVYNNLGGFGPGHLDDPLELRFAETCELRTKEGRNDKVQRVDVVFRLADRGGQRPVYLPGDVRANGPEEDRAFISVEPGSSVDVAVDFIKAFMTEDPGETRRPINLNAFICIEAPHGEVSLQDFEAERKHRHTRRDERTALAANI</sequence>
<evidence type="ECO:0008006" key="14">
    <source>
        <dbReference type="Google" id="ProtNLM"/>
    </source>
</evidence>
<evidence type="ECO:0000256" key="3">
    <source>
        <dbReference type="ARBA" id="ARBA00022679"/>
    </source>
</evidence>
<dbReference type="NCBIfam" id="TIGR01578">
    <property type="entry name" value="MiaB-like-B"/>
    <property type="match status" value="1"/>
</dbReference>
<dbReference type="Gene3D" id="3.80.30.20">
    <property type="entry name" value="tm_1862 like domain"/>
    <property type="match status" value="1"/>
</dbReference>
<keyword evidence="5" id="KW-0819">tRNA processing</keyword>
<dbReference type="PANTHER" id="PTHR11918:SF45">
    <property type="entry name" value="THREONYLCARBAMOYLADENOSINE TRNA METHYLTHIOTRANSFERASE"/>
    <property type="match status" value="1"/>
</dbReference>
<evidence type="ECO:0000259" key="10">
    <source>
        <dbReference type="PROSITE" id="PS51449"/>
    </source>
</evidence>
<feature type="domain" description="MTTase N-terminal" evidence="10">
    <location>
        <begin position="163"/>
        <end position="272"/>
    </location>
</feature>
<name>A0ABP0PDC5_9DINO</name>
<dbReference type="Pfam" id="PF00919">
    <property type="entry name" value="UPF0004"/>
    <property type="match status" value="1"/>
</dbReference>
<keyword evidence="7" id="KW-0408">Iron</keyword>
<reference evidence="12 13" key="1">
    <citation type="submission" date="2024-02" db="EMBL/GenBank/DDBJ databases">
        <authorList>
            <person name="Chen Y."/>
            <person name="Shah S."/>
            <person name="Dougan E. K."/>
            <person name="Thang M."/>
            <person name="Chan C."/>
        </authorList>
    </citation>
    <scope>NUCLEOTIDE SEQUENCE [LARGE SCALE GENOMIC DNA]</scope>
</reference>
<evidence type="ECO:0000256" key="2">
    <source>
        <dbReference type="ARBA" id="ARBA00022485"/>
    </source>
</evidence>
<evidence type="ECO:0000256" key="7">
    <source>
        <dbReference type="ARBA" id="ARBA00023004"/>
    </source>
</evidence>
<comment type="caution">
    <text evidence="12">The sequence shown here is derived from an EMBL/GenBank/DDBJ whole genome shotgun (WGS) entry which is preliminary data.</text>
</comment>
<evidence type="ECO:0000256" key="8">
    <source>
        <dbReference type="ARBA" id="ARBA00023014"/>
    </source>
</evidence>
<organism evidence="12 13">
    <name type="scientific">Durusdinium trenchii</name>
    <dbReference type="NCBI Taxonomy" id="1381693"/>
    <lineage>
        <taxon>Eukaryota</taxon>
        <taxon>Sar</taxon>
        <taxon>Alveolata</taxon>
        <taxon>Dinophyceae</taxon>
        <taxon>Suessiales</taxon>
        <taxon>Symbiodiniaceae</taxon>
        <taxon>Durusdinium</taxon>
    </lineage>
</organism>
<dbReference type="InterPro" id="IPR006638">
    <property type="entry name" value="Elp3/MiaA/NifB-like_rSAM"/>
</dbReference>
<evidence type="ECO:0000259" key="11">
    <source>
        <dbReference type="PROSITE" id="PS51918"/>
    </source>
</evidence>
<dbReference type="Proteomes" id="UP001642484">
    <property type="component" value="Unassembled WGS sequence"/>
</dbReference>
<comment type="cofactor">
    <cofactor evidence="1">
        <name>[4Fe-4S] cluster</name>
        <dbReference type="ChEBI" id="CHEBI:49883"/>
    </cofactor>
</comment>
<evidence type="ECO:0000256" key="4">
    <source>
        <dbReference type="ARBA" id="ARBA00022691"/>
    </source>
</evidence>
<dbReference type="InterPro" id="IPR013848">
    <property type="entry name" value="Methylthiotransferase_N"/>
</dbReference>
<dbReference type="SMART" id="SM00729">
    <property type="entry name" value="Elp3"/>
    <property type="match status" value="1"/>
</dbReference>
<dbReference type="PROSITE" id="PS51918">
    <property type="entry name" value="RADICAL_SAM"/>
    <property type="match status" value="1"/>
</dbReference>
<evidence type="ECO:0000256" key="1">
    <source>
        <dbReference type="ARBA" id="ARBA00001966"/>
    </source>
</evidence>
<dbReference type="InterPro" id="IPR007197">
    <property type="entry name" value="rSAM"/>
</dbReference>
<keyword evidence="6" id="KW-0479">Metal-binding</keyword>
<evidence type="ECO:0000256" key="6">
    <source>
        <dbReference type="ARBA" id="ARBA00022723"/>
    </source>
</evidence>